<comment type="caution">
    <text evidence="1">The sequence shown here is derived from an EMBL/GenBank/DDBJ whole genome shotgun (WGS) entry which is preliminary data.</text>
</comment>
<evidence type="ECO:0008006" key="3">
    <source>
        <dbReference type="Google" id="ProtNLM"/>
    </source>
</evidence>
<evidence type="ECO:0000313" key="1">
    <source>
        <dbReference type="EMBL" id="NWB99511.1"/>
    </source>
</evidence>
<dbReference type="Proteomes" id="UP000539985">
    <property type="component" value="Unassembled WGS sequence"/>
</dbReference>
<dbReference type="EMBL" id="JACAQB010000024">
    <property type="protein sequence ID" value="NWB99511.1"/>
    <property type="molecule type" value="Genomic_DNA"/>
</dbReference>
<reference evidence="1 2" key="1">
    <citation type="submission" date="2020-04" db="EMBL/GenBank/DDBJ databases">
        <title>Molecular characterization of pseudomonads from Agaricus bisporus reveal novel blotch 2 pathogens in Western Europe.</title>
        <authorList>
            <person name="Taparia T."/>
            <person name="Krijger M."/>
            <person name="Haynes E."/>
            <person name="Elpinstone J.G."/>
            <person name="Noble R."/>
            <person name="Van Der Wolf J."/>
        </authorList>
    </citation>
    <scope>NUCLEOTIDE SEQUENCE [LARGE SCALE GENOMIC DNA]</scope>
    <source>
        <strain evidence="1 2">H7001</strain>
    </source>
</reference>
<proteinExistence type="predicted"/>
<organism evidence="1 2">
    <name type="scientific">Pseudomonas gingeri</name>
    <dbReference type="NCBI Taxonomy" id="117681"/>
    <lineage>
        <taxon>Bacteria</taxon>
        <taxon>Pseudomonadati</taxon>
        <taxon>Pseudomonadota</taxon>
        <taxon>Gammaproteobacteria</taxon>
        <taxon>Pseudomonadales</taxon>
        <taxon>Pseudomonadaceae</taxon>
        <taxon>Pseudomonas</taxon>
    </lineage>
</organism>
<dbReference type="AlphaFoldDB" id="A0A7Y8C5L1"/>
<gene>
    <name evidence="1" type="ORF">HX882_26830</name>
</gene>
<sequence>MLKQEAEALEKRIPGELFALGELVMTHGVEALIQQGLLDIAPYLDRHLCGDWGELSGSDRAKNERAVLTGASLFSEYDVDVGAVKKLWIVTSADRRFTSLLLPVEPTLPQIG</sequence>
<name>A0A7Y8C5L1_9PSED</name>
<evidence type="ECO:0000313" key="2">
    <source>
        <dbReference type="Proteomes" id="UP000539985"/>
    </source>
</evidence>
<accession>A0A7Y8C5L1</accession>
<protein>
    <recommendedName>
        <fullName evidence="3">Type I restriction endonuclease subunit M</fullName>
    </recommendedName>
</protein>